<reference evidence="1" key="2">
    <citation type="journal article" date="2023" name="Science">
        <title>Genomic signatures of disease resistance in endangered staghorn corals.</title>
        <authorList>
            <person name="Vollmer S.V."/>
            <person name="Selwyn J.D."/>
            <person name="Despard B.A."/>
            <person name="Roesel C.L."/>
        </authorList>
    </citation>
    <scope>NUCLEOTIDE SEQUENCE</scope>
    <source>
        <strain evidence="1">K2</strain>
    </source>
</reference>
<keyword evidence="2" id="KW-1185">Reference proteome</keyword>
<proteinExistence type="predicted"/>
<dbReference type="InterPro" id="IPR050951">
    <property type="entry name" value="Retrovirus_Pol_polyprotein"/>
</dbReference>
<organism evidence="1 2">
    <name type="scientific">Acropora cervicornis</name>
    <name type="common">Staghorn coral</name>
    <dbReference type="NCBI Taxonomy" id="6130"/>
    <lineage>
        <taxon>Eukaryota</taxon>
        <taxon>Metazoa</taxon>
        <taxon>Cnidaria</taxon>
        <taxon>Anthozoa</taxon>
        <taxon>Hexacorallia</taxon>
        <taxon>Scleractinia</taxon>
        <taxon>Astrocoeniina</taxon>
        <taxon>Acroporidae</taxon>
        <taxon>Acropora</taxon>
    </lineage>
</organism>
<accession>A0AAD9PQX9</accession>
<dbReference type="PANTHER" id="PTHR37984:SF8">
    <property type="entry name" value="CCHC-TYPE DOMAIN-CONTAINING PROTEIN"/>
    <property type="match status" value="1"/>
</dbReference>
<comment type="caution">
    <text evidence="1">The sequence shown here is derived from an EMBL/GenBank/DDBJ whole genome shotgun (WGS) entry which is preliminary data.</text>
</comment>
<evidence type="ECO:0000313" key="2">
    <source>
        <dbReference type="Proteomes" id="UP001249851"/>
    </source>
</evidence>
<reference evidence="1" key="1">
    <citation type="journal article" date="2023" name="G3 (Bethesda)">
        <title>Whole genome assembly and annotation of the endangered Caribbean coral Acropora cervicornis.</title>
        <authorList>
            <person name="Selwyn J.D."/>
            <person name="Vollmer S.V."/>
        </authorList>
    </citation>
    <scope>NUCLEOTIDE SEQUENCE</scope>
    <source>
        <strain evidence="1">K2</strain>
    </source>
</reference>
<sequence>MRIAFLAKDIDILQLTVNDTYLEKAVPMKRRSAEDPFLFSQNQGNVQELFKLDTGAQCNVLPKAAYDMITTKPLQSSSAKLESYTKTRIKPVRKCELPCWVRGEEYHVCLQVVDGNYVLLLDRETCKKMHLIQRINAIKENSILDELPELDGSNRVCLDPKDLNVAIEREHYLLPLVDDITANCAGATVFSTLAAEKAFYQLGEESSKLVTFNTPFGRYRYLRTPMGI</sequence>
<gene>
    <name evidence="1" type="ORF">P5673_032624</name>
</gene>
<dbReference type="Proteomes" id="UP001249851">
    <property type="component" value="Unassembled WGS sequence"/>
</dbReference>
<dbReference type="SUPFAM" id="SSF56672">
    <property type="entry name" value="DNA/RNA polymerases"/>
    <property type="match status" value="1"/>
</dbReference>
<dbReference type="AlphaFoldDB" id="A0AAD9PQX9"/>
<name>A0AAD9PQX9_ACRCE</name>
<protein>
    <submittedName>
        <fullName evidence="1">Transposon Ty3-G Gag-Pol polyprotein</fullName>
    </submittedName>
</protein>
<dbReference type="InterPro" id="IPR043502">
    <property type="entry name" value="DNA/RNA_pol_sf"/>
</dbReference>
<dbReference type="EMBL" id="JARQWQ010000187">
    <property type="protein sequence ID" value="KAK2547402.1"/>
    <property type="molecule type" value="Genomic_DNA"/>
</dbReference>
<evidence type="ECO:0000313" key="1">
    <source>
        <dbReference type="EMBL" id="KAK2547402.1"/>
    </source>
</evidence>
<dbReference type="Gene3D" id="3.10.10.10">
    <property type="entry name" value="HIV Type 1 Reverse Transcriptase, subunit A, domain 1"/>
    <property type="match status" value="1"/>
</dbReference>
<dbReference type="PANTHER" id="PTHR37984">
    <property type="entry name" value="PROTEIN CBG26694"/>
    <property type="match status" value="1"/>
</dbReference>